<evidence type="ECO:0000313" key="1">
    <source>
        <dbReference type="EMBL" id="VDO31111.1"/>
    </source>
</evidence>
<sequence>MEPSRISSTLFSFDSFLENPDKYKLDQDVVRERTTENVVAAYRIIYNKVVDPSNKYPQLSIKTVEQA</sequence>
<proteinExistence type="predicted"/>
<reference evidence="3" key="1">
    <citation type="submission" date="2016-06" db="UniProtKB">
        <authorList>
            <consortium name="WormBaseParasite"/>
        </authorList>
    </citation>
    <scope>IDENTIFICATION</scope>
</reference>
<dbReference type="Proteomes" id="UP000267606">
    <property type="component" value="Unassembled WGS sequence"/>
</dbReference>
<dbReference type="STRING" id="387005.A0A183H322"/>
<name>A0A183H322_9BILA</name>
<reference evidence="1 2" key="2">
    <citation type="submission" date="2018-11" db="EMBL/GenBank/DDBJ databases">
        <authorList>
            <consortium name="Pathogen Informatics"/>
        </authorList>
    </citation>
    <scope>NUCLEOTIDE SEQUENCE [LARGE SCALE GENOMIC DNA]</scope>
</reference>
<accession>A0A183H322</accession>
<evidence type="ECO:0000313" key="2">
    <source>
        <dbReference type="Proteomes" id="UP000267606"/>
    </source>
</evidence>
<organism evidence="3">
    <name type="scientific">Onchocerca flexuosa</name>
    <dbReference type="NCBI Taxonomy" id="387005"/>
    <lineage>
        <taxon>Eukaryota</taxon>
        <taxon>Metazoa</taxon>
        <taxon>Ecdysozoa</taxon>
        <taxon>Nematoda</taxon>
        <taxon>Chromadorea</taxon>
        <taxon>Rhabditida</taxon>
        <taxon>Spirurina</taxon>
        <taxon>Spiruromorpha</taxon>
        <taxon>Filarioidea</taxon>
        <taxon>Onchocercidae</taxon>
        <taxon>Onchocerca</taxon>
    </lineage>
</organism>
<evidence type="ECO:0000313" key="3">
    <source>
        <dbReference type="WBParaSite" id="OFLC_0000188101-mRNA-1"/>
    </source>
</evidence>
<keyword evidence="2" id="KW-1185">Reference proteome</keyword>
<gene>
    <name evidence="1" type="ORF">OFLC_LOCUS1882</name>
</gene>
<protein>
    <submittedName>
        <fullName evidence="3">Plexin_cytopl domain-containing protein</fullName>
    </submittedName>
</protein>
<dbReference type="AlphaFoldDB" id="A0A183H322"/>
<dbReference type="WBParaSite" id="OFLC_0000188101-mRNA-1">
    <property type="protein sequence ID" value="OFLC_0000188101-mRNA-1"/>
    <property type="gene ID" value="OFLC_0000188101"/>
</dbReference>
<dbReference type="EMBL" id="UZAJ01000982">
    <property type="protein sequence ID" value="VDO31111.1"/>
    <property type="molecule type" value="Genomic_DNA"/>
</dbReference>